<dbReference type="RefSeq" id="WP_271316844.1">
    <property type="nucleotide sequence ID" value="NZ_JAAGKO020000024.1"/>
</dbReference>
<evidence type="ECO:0000256" key="1">
    <source>
        <dbReference type="ARBA" id="ARBA00023235"/>
    </source>
</evidence>
<feature type="domain" description="Xylose isomerase-like TIM barrel" evidence="4">
    <location>
        <begin position="31"/>
        <end position="267"/>
    </location>
</feature>
<evidence type="ECO:0000256" key="2">
    <source>
        <dbReference type="PIRNR" id="PIRNR006241"/>
    </source>
</evidence>
<feature type="active site" description="Proton donor/acceptor" evidence="3">
    <location>
        <position position="251"/>
    </location>
</feature>
<name>A0AA90H924_9ACTN</name>
<evidence type="ECO:0000256" key="3">
    <source>
        <dbReference type="PIRSR" id="PIRSR006241-50"/>
    </source>
</evidence>
<keyword evidence="1 2" id="KW-0413">Isomerase</keyword>
<comment type="similarity">
    <text evidence="2">Belongs to the hyi family.</text>
</comment>
<dbReference type="InterPro" id="IPR013022">
    <property type="entry name" value="Xyl_isomerase-like_TIM-brl"/>
</dbReference>
<feature type="active site" description="Proton donor/acceptor" evidence="3">
    <location>
        <position position="154"/>
    </location>
</feature>
<protein>
    <submittedName>
        <fullName evidence="6">TIM barrel protein</fullName>
    </submittedName>
</protein>
<evidence type="ECO:0000313" key="7">
    <source>
        <dbReference type="Proteomes" id="UP001156398"/>
    </source>
</evidence>
<evidence type="ECO:0000259" key="4">
    <source>
        <dbReference type="Pfam" id="PF01261"/>
    </source>
</evidence>
<dbReference type="Gene3D" id="3.20.20.150">
    <property type="entry name" value="Divalent-metal-dependent TIM barrel enzymes"/>
    <property type="match status" value="1"/>
</dbReference>
<dbReference type="GO" id="GO:0046487">
    <property type="term" value="P:glyoxylate metabolic process"/>
    <property type="evidence" value="ECO:0007669"/>
    <property type="project" value="TreeGrafter"/>
</dbReference>
<dbReference type="AlphaFoldDB" id="A0AA90H924"/>
<evidence type="ECO:0000313" key="6">
    <source>
        <dbReference type="EMBL" id="MDI5973441.1"/>
    </source>
</evidence>
<dbReference type="EMBL" id="JAAGKO020000024">
    <property type="protein sequence ID" value="MDI5964511.1"/>
    <property type="molecule type" value="Genomic_DNA"/>
</dbReference>
<dbReference type="PIRSF" id="PIRSF006241">
    <property type="entry name" value="HyI"/>
    <property type="match status" value="1"/>
</dbReference>
<dbReference type="InterPro" id="IPR026040">
    <property type="entry name" value="HyI-like"/>
</dbReference>
<dbReference type="PANTHER" id="PTHR43489:SF6">
    <property type="entry name" value="HYDROXYPYRUVATE ISOMERASE-RELATED"/>
    <property type="match status" value="1"/>
</dbReference>
<reference evidence="6 7" key="1">
    <citation type="submission" date="2023-05" db="EMBL/GenBank/DDBJ databases">
        <title>Streptantibioticus silvisoli sp. nov., acidotolerant actinomycetes 1 from pine litter.</title>
        <authorList>
            <person name="Swiecimska M."/>
            <person name="Golinska P."/>
            <person name="Sangal V."/>
            <person name="Wachnowicz B."/>
            <person name="Goodfellow M."/>
        </authorList>
    </citation>
    <scope>NUCLEOTIDE SEQUENCE</scope>
    <source>
        <strain evidence="6">SL13</strain>
        <strain evidence="5 7">SL54</strain>
    </source>
</reference>
<dbReference type="GO" id="GO:0008903">
    <property type="term" value="F:hydroxypyruvate isomerase activity"/>
    <property type="evidence" value="ECO:0007669"/>
    <property type="project" value="TreeGrafter"/>
</dbReference>
<accession>A0AA90H924</accession>
<proteinExistence type="inferred from homology"/>
<organism evidence="6">
    <name type="scientific">Streptantibioticus silvisoli</name>
    <dbReference type="NCBI Taxonomy" id="2705255"/>
    <lineage>
        <taxon>Bacteria</taxon>
        <taxon>Bacillati</taxon>
        <taxon>Actinomycetota</taxon>
        <taxon>Actinomycetes</taxon>
        <taxon>Kitasatosporales</taxon>
        <taxon>Streptomycetaceae</taxon>
        <taxon>Streptantibioticus</taxon>
    </lineage>
</organism>
<dbReference type="PANTHER" id="PTHR43489">
    <property type="entry name" value="ISOMERASE"/>
    <property type="match status" value="1"/>
</dbReference>
<dbReference type="FunFam" id="3.20.20.150:FF:000007">
    <property type="entry name" value="Hydroxypyruvate isomerase"/>
    <property type="match status" value="1"/>
</dbReference>
<dbReference type="SUPFAM" id="SSF51658">
    <property type="entry name" value="Xylose isomerase-like"/>
    <property type="match status" value="1"/>
</dbReference>
<evidence type="ECO:0000313" key="5">
    <source>
        <dbReference type="EMBL" id="MDI5964511.1"/>
    </source>
</evidence>
<gene>
    <name evidence="5" type="ORF">POF43_017570</name>
    <name evidence="6" type="ORF">POF50_029560</name>
</gene>
<sequence length="278" mass="29374">MTAGVPVAGSGLRFCANLGWLFGEVPFEQRFDAAAAAGFTGVEYGSPYEYAPADLRRWLKDAGLRQVLVNSPVGPAGSATEGGTACLPDRIGEFRDSVTKALDYAVELDCPLVHLRAGTPPAGLPRDAAFAQYVANVDWAARLASTAGVRLVLEAINSRDLPGYLLQTQEQSAAVVAAVGGDGVGMLLDLYHCQMSQGDLSTRLETFMPLIAHVQVADVPGRAEPGSGEIAWAFVFDRLRTLGYAGWIGCEYTPAGGTADGLGWLTRFTAPRDDSAHP</sequence>
<comment type="caution">
    <text evidence="6">The sequence shown here is derived from an EMBL/GenBank/DDBJ whole genome shotgun (WGS) entry which is preliminary data.</text>
</comment>
<dbReference type="InterPro" id="IPR036237">
    <property type="entry name" value="Xyl_isomerase-like_sf"/>
</dbReference>
<dbReference type="Pfam" id="PF01261">
    <property type="entry name" value="AP_endonuc_2"/>
    <property type="match status" value="1"/>
</dbReference>
<keyword evidence="7" id="KW-1185">Reference proteome</keyword>
<dbReference type="Proteomes" id="UP001156398">
    <property type="component" value="Unassembled WGS sequence"/>
</dbReference>
<dbReference type="InterPro" id="IPR050417">
    <property type="entry name" value="Sugar_Epim/Isomerase"/>
</dbReference>
<dbReference type="EMBL" id="JABXJJ020000046">
    <property type="protein sequence ID" value="MDI5973441.1"/>
    <property type="molecule type" value="Genomic_DNA"/>
</dbReference>